<keyword evidence="9" id="KW-0693">Viral RNA replication</keyword>
<keyword evidence="6" id="KW-0548">Nucleotidyltransferase</keyword>
<evidence type="ECO:0000256" key="10">
    <source>
        <dbReference type="ARBA" id="ARBA00023042"/>
    </source>
</evidence>
<evidence type="ECO:0000313" key="15">
    <source>
        <dbReference type="EMBL" id="QAX26199.1"/>
    </source>
</evidence>
<evidence type="ECO:0000256" key="4">
    <source>
        <dbReference type="ARBA" id="ARBA00022679"/>
    </source>
</evidence>
<name>A0A481PF59_9VIRU</name>
<keyword evidence="4" id="KW-0808">Transferase</keyword>
<organism evidence="15">
    <name type="scientific">Mirafiori lettuce big-vein virus</name>
    <dbReference type="NCBI Taxonomy" id="200255"/>
    <lineage>
        <taxon>Viruses</taxon>
        <taxon>Riboviria</taxon>
        <taxon>Orthornavirae</taxon>
        <taxon>Negarnaviricota</taxon>
        <taxon>Haploviricotina</taxon>
        <taxon>Milneviricetes</taxon>
        <taxon>Naedrevirales</taxon>
        <taxon>Aspiviridae</taxon>
        <taxon>Ophiovirus</taxon>
        <taxon>Ophiovirus mirafioriense</taxon>
    </lineage>
</organism>
<dbReference type="GO" id="GO:0003968">
    <property type="term" value="F:RNA-directed RNA polymerase activity"/>
    <property type="evidence" value="ECO:0007669"/>
    <property type="project" value="UniProtKB-KW"/>
</dbReference>
<keyword evidence="8" id="KW-0067">ATP-binding</keyword>
<evidence type="ECO:0000256" key="3">
    <source>
        <dbReference type="ARBA" id="ARBA00022664"/>
    </source>
</evidence>
<dbReference type="EC" id="2.7.7.48" evidence="1"/>
<evidence type="ECO:0000256" key="8">
    <source>
        <dbReference type="ARBA" id="ARBA00022840"/>
    </source>
</evidence>
<keyword evidence="5" id="KW-0949">S-adenosyl-L-methionine</keyword>
<dbReference type="InterPro" id="IPR014023">
    <property type="entry name" value="Mononeg_RNA_pol_cat"/>
</dbReference>
<evidence type="ECO:0000256" key="7">
    <source>
        <dbReference type="ARBA" id="ARBA00022741"/>
    </source>
</evidence>
<dbReference type="GO" id="GO:0005524">
    <property type="term" value="F:ATP binding"/>
    <property type="evidence" value="ECO:0007669"/>
    <property type="project" value="UniProtKB-KW"/>
</dbReference>
<evidence type="ECO:0000256" key="12">
    <source>
        <dbReference type="ARBA" id="ARBA00030436"/>
    </source>
</evidence>
<evidence type="ECO:0000256" key="11">
    <source>
        <dbReference type="ARBA" id="ARBA00023268"/>
    </source>
</evidence>
<evidence type="ECO:0000256" key="5">
    <source>
        <dbReference type="ARBA" id="ARBA00022691"/>
    </source>
</evidence>
<keyword evidence="7" id="KW-0547">Nucleotide-binding</keyword>
<evidence type="ECO:0000256" key="1">
    <source>
        <dbReference type="ARBA" id="ARBA00012494"/>
    </source>
</evidence>
<evidence type="ECO:0000256" key="13">
    <source>
        <dbReference type="ARBA" id="ARBA00031012"/>
    </source>
</evidence>
<evidence type="ECO:0000256" key="2">
    <source>
        <dbReference type="ARBA" id="ARBA00022484"/>
    </source>
</evidence>
<evidence type="ECO:0000259" key="14">
    <source>
        <dbReference type="PROSITE" id="PS50526"/>
    </source>
</evidence>
<evidence type="ECO:0000256" key="9">
    <source>
        <dbReference type="ARBA" id="ARBA00022953"/>
    </source>
</evidence>
<accession>A0A481PF59</accession>
<keyword evidence="3" id="KW-0507">mRNA processing</keyword>
<feature type="domain" description="RdRp catalytic" evidence="14">
    <location>
        <begin position="638"/>
        <end position="804"/>
    </location>
</feature>
<sequence>MDDFMKEKKINYLKTPYLRTLLESYKEDYVGLKSTIEAEKKKEAKEIDVNYPHILTDLIERDRDEVVSLEKIGTPSVISKINSPYTEISEENLNMIKGTLYPEKWNPKAHLELLLFREFFLSRLDKESEISYNLSQDGSIGLVKRLYNGGYASPESNVVYKFANALVSHELSKIEMNLLGTQEMKFNEDEISLDSAKKYWVLDVLEHLNKNIMMKASARENKRDAPDSIDFYEGKRIKTNYFGVGSSISRIEFENSLPPLVIFLSSTICGYYFEGEPKCFIGKAEMMNYSMYLADNLLTLSLIRTKLSTEEKKFMDYYVSLLDQPLKTRVGMGALYETTCLLMSDQKTLSSSMPILDNLIESIEVSTEQTEIIVEVCISVGPETCIKMSSLGKTLILASTNPSKGLSKYTQRTNRDNPVNINTIRRLRSLFRQRVIISYIEKHGRVPNLISVPEDLGAQLEMKAAGGNYLGHMISEISRYDSVRLGKFLDTGKEMNLQSRIIDKACTKDSYDSENNSEKEIQYYISNDMKEVFKDPIAIDRDQYKSKERLVKVVHRKEPLMMPMKKYLNVRLSAKEKEQKTAARFYGIASFKLKLWISSTMEMIKRAMKLLPGQMMTMTDDERRLIMFKMSEKLLSKNSYSLFLDYSGHNTSQRPENTNFILEEIANMYGYYEGTPEFNELTSLSYVFSNINIIVEDSWSDYVYISQGQLGAIEGWLGSLWGIQSQLMIEDMFMQLGMNDYIGTTYSDDSCGVFTQSSLDVHKLNGIIKNVQRYGEDMGLIVKLSQTQVTNGRCSMLKEHYYRGKPMDMSIKKMMSISPNGPKLLGDELESATLIDSGYTSSCTRASEIGIQTLLRNFRIVKLLSNSTRKLIEDIDNDILDERYLSSRNNYEISMKIAAKNLSKNRLSSYIPAPRSRVIEFYQFHAKNEKVLDLYLMIMYSPYTLYGYALTPMPDVLISGYSLSNVKRLAYLQGILGKEALIVLSKLINLSGNALSYIDNPFPFVGGRKDTKLLIKPIIVKQLPKRVRNPELLKLLSLQKDKEEINFKTKIVEVFENCFSSRIASKFYECSIYSYISGVISKVDNSTTMKMLLGGRKMMSLINDAWMRNHKLRIKLNDKGIMNYNELLFARNQKVLKYKNDVEIKLNFLEIEEIPIMGKVKYSEYRNMMQPIFKGSTKLTEQGKKNVPPQKTFFNIAKFDRELGVDGMFEHKLIFQAYDLVRYVKWLMMEQERFSKKMNEKDELNLTKLCNMTLHTFTDASYHDLQEHVVCPKGGRYFHRALTSGFNPKTGDLSSNIYSSSYDITGIDQLLAKTGGADNNLNIQYLLIYVRICLSLLRPSPNKLRSLTLTNDIYFNIKDVTFSLENLNDPGSSETLYEVASRDKIQSRGKLYYNYSTYIEMDEDLENKFIDHVSTTRQEFIEKESAFRSVHSYMLDQMIISPELISDLILEGLIGKKMISKGRERFFDQFYKYYKSLNVIGTETPARSVIRGLLYEELFKVNPKSKKGELWSTEIIKHGYSSGFKDSLMKLFILSTSLSYRMLDKQNGKMKLIVNLNRTVQNSKSNFERIRKGECQFYIKDKRITEMILNSFPTLGYTYSDVHQAATDVCCEISDMEFEQVRLGSYYLKLHKAETNKIEGMVYGYVNFSELEINYQDLLDNLGLESALKGFETACSLMVSPEQLSSPTLSAVYPSAKGLLDSLIGNGFIKDSDTIIELCGGRGDFHLAMMEKEIKHTTLSREDGYNLAMRIPGMTSKKVSFNCFRQSDYIPYFDHSIILLDISHITEKKDCLSGILGDCITSKKKVILRLNGLNKFLNYEILQELKMYEMKAYLPVLESPGYVYLTIDASKKLEEEKQLDRKIFTDQLGYSRSILTCSLINSISIVNLQGVISVPPKKVQDQTMEVISDEVLTEMILEEDPEYVHINPEIKTQVKTADDFKDNLYVYISEKLSIKYKNKLKFLEERLITKGKIEKSENKPKNLIELARKIRRKESDTIEVDYRMLINSKVNIISGVTGMDHNELVEVLNDAMSVKFNKRMSFECWKLILNLSANEKLIDSDLIVETINIQKFRKDVDRTINSSFEIASKAVISFKTGRIVEGLLAVARLDNVRRKSILNHKDKTTRNNILHYKLYMNRIMIISQSMYVEPQFPGISDSKFGKIWRSLGSIESDIDIERANAALDSIESLNKFFKEMNDEYFSFLNNFDLSVDNMTERIKEECQPIDALVDTLTTFGLEVTEEDIARNKELDTWEKVQEYCGEEELFDAWAQEDIGDWGDE</sequence>
<proteinExistence type="predicted"/>
<evidence type="ECO:0000256" key="6">
    <source>
        <dbReference type="ARBA" id="ARBA00022695"/>
    </source>
</evidence>
<dbReference type="PROSITE" id="PS50526">
    <property type="entry name" value="RDRP_SSRNA_NEG_NONSEG"/>
    <property type="match status" value="1"/>
</dbReference>
<protein>
    <recommendedName>
        <fullName evidence="1">RNA-directed RNA polymerase</fullName>
        <ecNumber evidence="1">2.7.7.48</ecNumber>
    </recommendedName>
    <alternativeName>
        <fullName evidence="13">Replicase</fullName>
    </alternativeName>
    <alternativeName>
        <fullName evidence="12">Transcriptase</fullName>
    </alternativeName>
</protein>
<keyword evidence="11" id="KW-0511">Multifunctional enzyme</keyword>
<keyword evidence="2 15" id="KW-0696">RNA-directed RNA polymerase</keyword>
<dbReference type="EMBL" id="MH356746">
    <property type="protein sequence ID" value="QAX26199.1"/>
    <property type="molecule type" value="Genomic_RNA"/>
</dbReference>
<keyword evidence="10" id="KW-0506">mRNA capping</keyword>
<dbReference type="GO" id="GO:0004482">
    <property type="term" value="F:mRNA 5'-cap (guanine-N7-)-methyltransferase activity"/>
    <property type="evidence" value="ECO:0007669"/>
    <property type="project" value="InterPro"/>
</dbReference>
<reference evidence="15" key="1">
    <citation type="submission" date="2018-05" db="EMBL/GenBank/DDBJ databases">
        <title>Characterizing the pathogens involved in the Lettuce Big Vein Disease (LBVD) in Israel.</title>
        <authorList>
            <person name="Luria N."/>
            <person name="Sela N."/>
            <person name="Opatovsky I."/>
            <person name="Dombrovsky A."/>
        </authorList>
    </citation>
    <scope>NUCLEOTIDE SEQUENCE</scope>
    <source>
        <strain evidence="15">MLBVV-IL</strain>
    </source>
</reference>